<dbReference type="EMBL" id="AP035768">
    <property type="protein sequence ID" value="BFO22762.1"/>
    <property type="molecule type" value="Genomic_DNA"/>
</dbReference>
<protein>
    <recommendedName>
        <fullName evidence="2">ABC transporter ATP-binding protein</fullName>
    </recommendedName>
</protein>
<reference evidence="1" key="1">
    <citation type="submission" date="2024-06" db="EMBL/GenBank/DDBJ databases">
        <authorList>
            <consortium name="consrtm"/>
            <person name="Uemura M."/>
            <person name="Terahara T."/>
        </authorList>
    </citation>
    <scope>NUCLEOTIDE SEQUENCE</scope>
    <source>
        <strain evidence="1">KM77-8</strain>
    </source>
</reference>
<organism evidence="1">
    <name type="scientific">Streptomyces haneummycinicus</name>
    <dbReference type="NCBI Taxonomy" id="3074435"/>
    <lineage>
        <taxon>Bacteria</taxon>
        <taxon>Bacillati</taxon>
        <taxon>Actinomycetota</taxon>
        <taxon>Actinomycetes</taxon>
        <taxon>Kitasatosporales</taxon>
        <taxon>Streptomycetaceae</taxon>
        <taxon>Streptomyces</taxon>
    </lineage>
</organism>
<sequence length="62" mass="6628">MITAQDLTKRYGDRTVVTGLSFTVRPGNASALDTVAGTPLPASHCSPCACGRSARWRSRRCC</sequence>
<proteinExistence type="predicted"/>
<reference evidence="1" key="2">
    <citation type="submission" date="2024-07" db="EMBL/GenBank/DDBJ databases">
        <title>Streptomyces haneummycinica sp. nov., a new antibiotic-producing actinobacterium isolated from marine sediment.</title>
        <authorList>
            <person name="Uemura M."/>
            <person name="Hamada M."/>
            <person name="Hirano S."/>
            <person name="Kobayashi K."/>
            <person name="Ohshiro T."/>
            <person name="Kobayashi T."/>
            <person name="Terahara T."/>
        </authorList>
    </citation>
    <scope>NUCLEOTIDE SEQUENCE</scope>
    <source>
        <strain evidence="1">KM77-8</strain>
    </source>
</reference>
<gene>
    <name evidence="1" type="ORF">SHKM778_91500</name>
</gene>
<name>A0AAT9HYS8_9ACTN</name>
<evidence type="ECO:0008006" key="2">
    <source>
        <dbReference type="Google" id="ProtNLM"/>
    </source>
</evidence>
<evidence type="ECO:0000313" key="1">
    <source>
        <dbReference type="EMBL" id="BFO22762.1"/>
    </source>
</evidence>
<dbReference type="AlphaFoldDB" id="A0AAT9HYS8"/>
<accession>A0AAT9HYS8</accession>